<evidence type="ECO:0000256" key="4">
    <source>
        <dbReference type="ARBA" id="ARBA00023004"/>
    </source>
</evidence>
<keyword evidence="6" id="KW-1185">Reference proteome</keyword>
<comment type="similarity">
    <text evidence="2">Belongs to the PhyH family.</text>
</comment>
<dbReference type="PANTHER" id="PTHR20883">
    <property type="entry name" value="PHYTANOYL-COA DIOXYGENASE DOMAIN CONTAINING 1"/>
    <property type="match status" value="1"/>
</dbReference>
<organism evidence="5 6">
    <name type="scientific">Naganishia liquefaciens</name>
    <dbReference type="NCBI Taxonomy" id="104408"/>
    <lineage>
        <taxon>Eukaryota</taxon>
        <taxon>Fungi</taxon>
        <taxon>Dikarya</taxon>
        <taxon>Basidiomycota</taxon>
        <taxon>Agaricomycotina</taxon>
        <taxon>Tremellomycetes</taxon>
        <taxon>Filobasidiales</taxon>
        <taxon>Filobasidiaceae</taxon>
        <taxon>Naganishia</taxon>
    </lineage>
</organism>
<evidence type="ECO:0000256" key="1">
    <source>
        <dbReference type="ARBA" id="ARBA00001962"/>
    </source>
</evidence>
<name>A0A8H3TPE7_9TREE</name>
<dbReference type="Gene3D" id="2.60.120.620">
    <property type="entry name" value="q2cbj1_9rhob like domain"/>
    <property type="match status" value="1"/>
</dbReference>
<keyword evidence="4" id="KW-0408">Iron</keyword>
<sequence length="305" mass="33710">MAAGRLDPAQREAFLKNGYLVIPGFFNKDAVEAMLTRAKQLIEEVDLETHPMTAFTTAEQGRHIGDQYFLDSSSRISAFFEPSALDPANPKKLVVPKQQSINKIGHALCQLDPVFKEQTLANKGLQDLARDLAVHKDPLVLQSMIICKQPRIGGKVPIHNDSTFLYTNPPSAVGFWIALEPCTAENGALSFLPGSHKRKTITKRFVRLPDGGTGFLDIPGAQDEADTDWEKEPGWKQECCGAGDLVIIHGGVQHQSPHNLSDKTRFIYTFHMIEGAEGFEYDHQNWLQPSADLPLPHLLGHGQVA</sequence>
<dbReference type="Pfam" id="PF05721">
    <property type="entry name" value="PhyH"/>
    <property type="match status" value="1"/>
</dbReference>
<protein>
    <recommendedName>
        <fullName evidence="7">Phytanoyl-CoA dioxygenase</fullName>
    </recommendedName>
</protein>
<keyword evidence="3" id="KW-0479">Metal-binding</keyword>
<evidence type="ECO:0008006" key="7">
    <source>
        <dbReference type="Google" id="ProtNLM"/>
    </source>
</evidence>
<dbReference type="AlphaFoldDB" id="A0A8H3TPE7"/>
<comment type="cofactor">
    <cofactor evidence="1">
        <name>Fe cation</name>
        <dbReference type="ChEBI" id="CHEBI:24875"/>
    </cofactor>
</comment>
<comment type="caution">
    <text evidence="5">The sequence shown here is derived from an EMBL/GenBank/DDBJ whole genome shotgun (WGS) entry which is preliminary data.</text>
</comment>
<evidence type="ECO:0000256" key="3">
    <source>
        <dbReference type="ARBA" id="ARBA00022723"/>
    </source>
</evidence>
<evidence type="ECO:0000313" key="5">
    <source>
        <dbReference type="EMBL" id="GHJ84770.1"/>
    </source>
</evidence>
<reference evidence="5" key="1">
    <citation type="submission" date="2020-07" db="EMBL/GenBank/DDBJ databases">
        <title>Draft Genome Sequence of a Deep-Sea Yeast, Naganishia (Cryptococcus) liquefaciens strain N6.</title>
        <authorList>
            <person name="Han Y.W."/>
            <person name="Kajitani R."/>
            <person name="Morimoto H."/>
            <person name="Parhat M."/>
            <person name="Tsubouchi H."/>
            <person name="Bakenova O."/>
            <person name="Ogata M."/>
            <person name="Argunhan B."/>
            <person name="Aoki R."/>
            <person name="Kajiwara S."/>
            <person name="Itoh T."/>
            <person name="Iwasaki H."/>
        </authorList>
    </citation>
    <scope>NUCLEOTIDE SEQUENCE</scope>
    <source>
        <strain evidence="5">N6</strain>
    </source>
</reference>
<evidence type="ECO:0000256" key="2">
    <source>
        <dbReference type="ARBA" id="ARBA00005830"/>
    </source>
</evidence>
<dbReference type="EMBL" id="BLZA01000009">
    <property type="protein sequence ID" value="GHJ84770.1"/>
    <property type="molecule type" value="Genomic_DNA"/>
</dbReference>
<proteinExistence type="inferred from homology"/>
<dbReference type="Proteomes" id="UP000620104">
    <property type="component" value="Unassembled WGS sequence"/>
</dbReference>
<dbReference type="InterPro" id="IPR008775">
    <property type="entry name" value="Phytyl_CoA_dOase-like"/>
</dbReference>
<dbReference type="GO" id="GO:0046872">
    <property type="term" value="F:metal ion binding"/>
    <property type="evidence" value="ECO:0007669"/>
    <property type="project" value="UniProtKB-KW"/>
</dbReference>
<gene>
    <name evidence="5" type="ORF">NliqN6_1172</name>
</gene>
<accession>A0A8H3TPE7</accession>
<dbReference type="OrthoDB" id="445007at2759"/>
<dbReference type="PANTHER" id="PTHR20883:SF15">
    <property type="entry name" value="PHYTANOYL-COA DIOXYGENASE DOMAIN-CONTAINING PROTEIN 1"/>
    <property type="match status" value="1"/>
</dbReference>
<dbReference type="SUPFAM" id="SSF51197">
    <property type="entry name" value="Clavaminate synthase-like"/>
    <property type="match status" value="1"/>
</dbReference>
<evidence type="ECO:0000313" key="6">
    <source>
        <dbReference type="Proteomes" id="UP000620104"/>
    </source>
</evidence>